<dbReference type="InterPro" id="IPR035513">
    <property type="entry name" value="Invertase/methylesterase_inhib"/>
</dbReference>
<evidence type="ECO:0000256" key="4">
    <source>
        <dbReference type="SAM" id="SignalP"/>
    </source>
</evidence>
<evidence type="ECO:0000313" key="7">
    <source>
        <dbReference type="Proteomes" id="UP001174677"/>
    </source>
</evidence>
<organism evidence="6 7">
    <name type="scientific">Hevea brasiliensis</name>
    <name type="common">Para rubber tree</name>
    <name type="synonym">Siphonia brasiliensis</name>
    <dbReference type="NCBI Taxonomy" id="3981"/>
    <lineage>
        <taxon>Eukaryota</taxon>
        <taxon>Viridiplantae</taxon>
        <taxon>Streptophyta</taxon>
        <taxon>Embryophyta</taxon>
        <taxon>Tracheophyta</taxon>
        <taxon>Spermatophyta</taxon>
        <taxon>Magnoliopsida</taxon>
        <taxon>eudicotyledons</taxon>
        <taxon>Gunneridae</taxon>
        <taxon>Pentapetalae</taxon>
        <taxon>rosids</taxon>
        <taxon>fabids</taxon>
        <taxon>Malpighiales</taxon>
        <taxon>Euphorbiaceae</taxon>
        <taxon>Crotonoideae</taxon>
        <taxon>Micrandreae</taxon>
        <taxon>Hevea</taxon>
    </lineage>
</organism>
<dbReference type="Proteomes" id="UP001174677">
    <property type="component" value="Chromosome 4"/>
</dbReference>
<dbReference type="NCBIfam" id="TIGR01614">
    <property type="entry name" value="PME_inhib"/>
    <property type="match status" value="1"/>
</dbReference>
<evidence type="ECO:0000313" key="6">
    <source>
        <dbReference type="EMBL" id="KAJ9181778.1"/>
    </source>
</evidence>
<feature type="signal peptide" evidence="4">
    <location>
        <begin position="1"/>
        <end position="27"/>
    </location>
</feature>
<dbReference type="SUPFAM" id="SSF101148">
    <property type="entry name" value="Plant invertase/pectin methylesterase inhibitor"/>
    <property type="match status" value="1"/>
</dbReference>
<dbReference type="InterPro" id="IPR006501">
    <property type="entry name" value="Pectinesterase_inhib_dom"/>
</dbReference>
<name>A0ABQ9MS86_HEVBR</name>
<evidence type="ECO:0000256" key="3">
    <source>
        <dbReference type="ARBA" id="ARBA00038471"/>
    </source>
</evidence>
<sequence length="176" mass="19492">MKRSIFSLPVFLLHALLLFLLPMMIESDNLIEKTCKKTPYYDLCVSSLQSNPQSSNTDVRGLASIMGNITLSDATNTLNYIQELINQTTDPELERPLTHCAELYISVVDYILPQAMEALANGHYGFAKYGISDAGEEAHSCEKKTSGLKLPLTEMNKVMQNLHDIAVAIINTLLNG</sequence>
<dbReference type="InterPro" id="IPR052421">
    <property type="entry name" value="PCW_Enzyme_Inhibitor"/>
</dbReference>
<evidence type="ECO:0000256" key="1">
    <source>
        <dbReference type="ARBA" id="ARBA00022729"/>
    </source>
</evidence>
<protein>
    <recommendedName>
        <fullName evidence="5">Pectinesterase inhibitor domain-containing protein</fullName>
    </recommendedName>
</protein>
<accession>A0ABQ9MS86</accession>
<feature type="chain" id="PRO_5047047850" description="Pectinesterase inhibitor domain-containing protein" evidence="4">
    <location>
        <begin position="28"/>
        <end position="176"/>
    </location>
</feature>
<dbReference type="CDD" id="cd15796">
    <property type="entry name" value="CIF_like"/>
    <property type="match status" value="1"/>
</dbReference>
<keyword evidence="7" id="KW-1185">Reference proteome</keyword>
<evidence type="ECO:0000259" key="5">
    <source>
        <dbReference type="SMART" id="SM00856"/>
    </source>
</evidence>
<comment type="caution">
    <text evidence="6">The sequence shown here is derived from an EMBL/GenBank/DDBJ whole genome shotgun (WGS) entry which is preliminary data.</text>
</comment>
<dbReference type="InterPro" id="IPR034087">
    <property type="entry name" value="C/VIF1"/>
</dbReference>
<comment type="similarity">
    <text evidence="3">Belongs to the PMEI family.</text>
</comment>
<dbReference type="Pfam" id="PF04043">
    <property type="entry name" value="PMEI"/>
    <property type="match status" value="1"/>
</dbReference>
<keyword evidence="2" id="KW-1015">Disulfide bond</keyword>
<dbReference type="PANTHER" id="PTHR36710:SF18">
    <property type="entry name" value="PECTINESTERASE INHIBITOR 5-RELATED"/>
    <property type="match status" value="1"/>
</dbReference>
<feature type="domain" description="Pectinesterase inhibitor" evidence="5">
    <location>
        <begin position="26"/>
        <end position="169"/>
    </location>
</feature>
<gene>
    <name evidence="6" type="ORF">P3X46_005836</name>
</gene>
<dbReference type="Gene3D" id="1.20.140.40">
    <property type="entry name" value="Invertase/pectin methylesterase inhibitor family protein"/>
    <property type="match status" value="1"/>
</dbReference>
<keyword evidence="1 4" id="KW-0732">Signal</keyword>
<reference evidence="6" key="1">
    <citation type="journal article" date="2023" name="Plant Biotechnol. J.">
        <title>Chromosome-level wild Hevea brasiliensis genome provides new tools for genomic-assisted breeding and valuable loci to elevate rubber yield.</title>
        <authorList>
            <person name="Cheng H."/>
            <person name="Song X."/>
            <person name="Hu Y."/>
            <person name="Wu T."/>
            <person name="Yang Q."/>
            <person name="An Z."/>
            <person name="Feng S."/>
            <person name="Deng Z."/>
            <person name="Wu W."/>
            <person name="Zeng X."/>
            <person name="Tu M."/>
            <person name="Wang X."/>
            <person name="Huang H."/>
        </authorList>
    </citation>
    <scope>NUCLEOTIDE SEQUENCE</scope>
    <source>
        <strain evidence="6">MT/VB/25A 57/8</strain>
    </source>
</reference>
<dbReference type="SMART" id="SM00856">
    <property type="entry name" value="PMEI"/>
    <property type="match status" value="1"/>
</dbReference>
<evidence type="ECO:0000256" key="2">
    <source>
        <dbReference type="ARBA" id="ARBA00023157"/>
    </source>
</evidence>
<dbReference type="EMBL" id="JARPOI010000004">
    <property type="protein sequence ID" value="KAJ9181778.1"/>
    <property type="molecule type" value="Genomic_DNA"/>
</dbReference>
<proteinExistence type="inferred from homology"/>
<dbReference type="PANTHER" id="PTHR36710">
    <property type="entry name" value="PECTINESTERASE INHIBITOR-LIKE"/>
    <property type="match status" value="1"/>
</dbReference>